<dbReference type="Proteomes" id="UP000319525">
    <property type="component" value="Unassembled WGS sequence"/>
</dbReference>
<dbReference type="EMBL" id="BJML01000001">
    <property type="protein sequence ID" value="GEB44273.1"/>
    <property type="molecule type" value="Genomic_DNA"/>
</dbReference>
<reference evidence="1 2" key="1">
    <citation type="submission" date="2019-06" db="EMBL/GenBank/DDBJ databases">
        <title>Whole genome shotgun sequence of Microbacterium testaceum NBRC 12675.</title>
        <authorList>
            <person name="Hosoyama A."/>
            <person name="Uohara A."/>
            <person name="Ohji S."/>
            <person name="Ichikawa N."/>
        </authorList>
    </citation>
    <scope>NUCLEOTIDE SEQUENCE [LARGE SCALE GENOMIC DNA]</scope>
    <source>
        <strain evidence="1 2">NBRC 12675</strain>
    </source>
</reference>
<protein>
    <submittedName>
        <fullName evidence="1">Uncharacterized protein</fullName>
    </submittedName>
</protein>
<proteinExistence type="predicted"/>
<evidence type="ECO:0000313" key="1">
    <source>
        <dbReference type="EMBL" id="GEB44273.1"/>
    </source>
</evidence>
<sequence length="64" mass="7635">MTFKTEERETETPYVDQRNIHFSVNRCGLHIVEFFHPGHRPEAGSEGDRRGPDRMFRFEKRMPA</sequence>
<comment type="caution">
    <text evidence="1">The sequence shown here is derived from an EMBL/GenBank/DDBJ whole genome shotgun (WGS) entry which is preliminary data.</text>
</comment>
<gene>
    <name evidence="1" type="ORF">MTE01_02180</name>
</gene>
<evidence type="ECO:0000313" key="2">
    <source>
        <dbReference type="Proteomes" id="UP000319525"/>
    </source>
</evidence>
<dbReference type="AlphaFoldDB" id="A0A4Y3QHW3"/>
<accession>A0A4Y3QHW3</accession>
<name>A0A4Y3QHW3_MICTE</name>
<organism evidence="1 2">
    <name type="scientific">Microbacterium testaceum</name>
    <name type="common">Aureobacterium testaceum</name>
    <name type="synonym">Brevibacterium testaceum</name>
    <dbReference type="NCBI Taxonomy" id="2033"/>
    <lineage>
        <taxon>Bacteria</taxon>
        <taxon>Bacillati</taxon>
        <taxon>Actinomycetota</taxon>
        <taxon>Actinomycetes</taxon>
        <taxon>Micrococcales</taxon>
        <taxon>Microbacteriaceae</taxon>
        <taxon>Microbacterium</taxon>
    </lineage>
</organism>